<organism evidence="2 3">
    <name type="scientific">Syntrophotalea acetylenica</name>
    <name type="common">Pelobacter acetylenicus</name>
    <dbReference type="NCBI Taxonomy" id="29542"/>
    <lineage>
        <taxon>Bacteria</taxon>
        <taxon>Pseudomonadati</taxon>
        <taxon>Thermodesulfobacteriota</taxon>
        <taxon>Desulfuromonadia</taxon>
        <taxon>Desulfuromonadales</taxon>
        <taxon>Syntrophotaleaceae</taxon>
        <taxon>Syntrophotalea</taxon>
    </lineage>
</organism>
<dbReference type="STRING" id="29542.A6070_14160"/>
<dbReference type="RefSeq" id="WP_072286386.1">
    <property type="nucleotide sequence ID" value="NZ_CP015455.1"/>
</dbReference>
<evidence type="ECO:0000256" key="1">
    <source>
        <dbReference type="ARBA" id="ARBA00010554"/>
    </source>
</evidence>
<reference evidence="2 3" key="1">
    <citation type="journal article" date="2017" name="Genome Announc.">
        <title>Complete Genome Sequences of Two Acetylene-Fermenting Pelobacter acetylenicus Strains.</title>
        <authorList>
            <person name="Sutton J.M."/>
            <person name="Baesman S.M."/>
            <person name="Fierst J.L."/>
            <person name="Poret-Peterson A.T."/>
            <person name="Oremland R.S."/>
            <person name="Dunlap D.S."/>
            <person name="Akob D.M."/>
        </authorList>
    </citation>
    <scope>NUCLEOTIDE SEQUENCE [LARGE SCALE GENOMIC DNA]</scope>
    <source>
        <strain evidence="2 3">DSM 3247</strain>
    </source>
</reference>
<dbReference type="InterPro" id="IPR015867">
    <property type="entry name" value="N-reg_PII/ATP_PRibTrfase_C"/>
</dbReference>
<dbReference type="PANTHER" id="PTHR35983">
    <property type="entry name" value="UPF0166 PROTEIN TM_0021"/>
    <property type="match status" value="1"/>
</dbReference>
<dbReference type="AlphaFoldDB" id="A0A1L3GF10"/>
<proteinExistence type="inferred from homology"/>
<evidence type="ECO:0000313" key="2">
    <source>
        <dbReference type="EMBL" id="APG24544.1"/>
    </source>
</evidence>
<dbReference type="InterPro" id="IPR003793">
    <property type="entry name" value="UPF0166"/>
</dbReference>
<dbReference type="EMBL" id="CP015518">
    <property type="protein sequence ID" value="APG24544.1"/>
    <property type="molecule type" value="Genomic_DNA"/>
</dbReference>
<dbReference type="PANTHER" id="PTHR35983:SF1">
    <property type="entry name" value="UPF0166 PROTEIN TM_0021"/>
    <property type="match status" value="1"/>
</dbReference>
<dbReference type="Pfam" id="PF02641">
    <property type="entry name" value="DUF190"/>
    <property type="match status" value="1"/>
</dbReference>
<gene>
    <name evidence="2" type="ORF">A7E75_05520</name>
</gene>
<sequence>MKLEGEQTLMRVFIGESDRWKSQPLHEALVEMLRREGFAGATVIKGIMGFGCHSVTHTDKLLRFSADLPVIVEVVDTPEKIKAIMPRIDDMMSGGMVTLENVHVIRYRKNENSCS</sequence>
<evidence type="ECO:0000313" key="3">
    <source>
        <dbReference type="Proteomes" id="UP000182264"/>
    </source>
</evidence>
<dbReference type="Gene3D" id="3.30.70.120">
    <property type="match status" value="1"/>
</dbReference>
<comment type="similarity">
    <text evidence="1">Belongs to the UPF0166 family.</text>
</comment>
<accession>A0A1L3GF10</accession>
<name>A0A1L3GF10_SYNAC</name>
<dbReference type="KEGG" id="pace:A6070_14160"/>
<keyword evidence="3" id="KW-1185">Reference proteome</keyword>
<dbReference type="SUPFAM" id="SSF54913">
    <property type="entry name" value="GlnB-like"/>
    <property type="match status" value="1"/>
</dbReference>
<protein>
    <submittedName>
        <fullName evidence="2">Uncharacterized protein</fullName>
    </submittedName>
</protein>
<dbReference type="OrthoDB" id="9795599at2"/>
<dbReference type="InterPro" id="IPR011322">
    <property type="entry name" value="N-reg_PII-like_a/b"/>
</dbReference>
<dbReference type="Proteomes" id="UP000182264">
    <property type="component" value="Chromosome"/>
</dbReference>